<name>A0A1K0JK98_CUPNE</name>
<organism evidence="1">
    <name type="scientific">Cupriavidus necator</name>
    <name type="common">Alcaligenes eutrophus</name>
    <name type="synonym">Ralstonia eutropha</name>
    <dbReference type="NCBI Taxonomy" id="106590"/>
    <lineage>
        <taxon>Bacteria</taxon>
        <taxon>Pseudomonadati</taxon>
        <taxon>Pseudomonadota</taxon>
        <taxon>Betaproteobacteria</taxon>
        <taxon>Burkholderiales</taxon>
        <taxon>Burkholderiaceae</taxon>
        <taxon>Cupriavidus</taxon>
    </lineage>
</organism>
<protein>
    <recommendedName>
        <fullName evidence="2">Preprotein translocase subunit SecA</fullName>
    </recommendedName>
</protein>
<dbReference type="AlphaFoldDB" id="A0A1K0JK98"/>
<dbReference type="EMBL" id="FMSH01000398">
    <property type="protein sequence ID" value="SCU86463.1"/>
    <property type="molecule type" value="Genomic_DNA"/>
</dbReference>
<sequence>MLSPHEVATLLLVNGAQDHAELDRVDLDALLERELVQLERLDSGHRRPCITARGGAVLNAISRIR</sequence>
<dbReference type="RefSeq" id="WP_340528066.1">
    <property type="nucleotide sequence ID" value="NZ_FMSH01000398.1"/>
</dbReference>
<reference evidence="1" key="1">
    <citation type="submission" date="2016-09" db="EMBL/GenBank/DDBJ databases">
        <authorList>
            <person name="Capua I."/>
            <person name="De Benedictis P."/>
            <person name="Joannis T."/>
            <person name="Lombin L.H."/>
            <person name="Cattoli G."/>
        </authorList>
    </citation>
    <scope>NUCLEOTIDE SEQUENCE</scope>
    <source>
        <strain evidence="1">B9</strain>
    </source>
</reference>
<proteinExistence type="predicted"/>
<accession>A0A1K0JK98</accession>
<gene>
    <name evidence="1" type="ORF">CNECB9_4570026</name>
</gene>
<evidence type="ECO:0000313" key="1">
    <source>
        <dbReference type="EMBL" id="SCU86463.1"/>
    </source>
</evidence>
<evidence type="ECO:0008006" key="2">
    <source>
        <dbReference type="Google" id="ProtNLM"/>
    </source>
</evidence>